<feature type="domain" description="Toprim" evidence="15">
    <location>
        <begin position="261"/>
        <end position="340"/>
    </location>
</feature>
<feature type="zinc finger region" description="CHC2-type" evidence="12 14">
    <location>
        <begin position="41"/>
        <end position="65"/>
    </location>
</feature>
<evidence type="ECO:0000313" key="16">
    <source>
        <dbReference type="EMBL" id="OEF99736.1"/>
    </source>
</evidence>
<dbReference type="GO" id="GO:0008270">
    <property type="term" value="F:zinc ion binding"/>
    <property type="evidence" value="ECO:0007669"/>
    <property type="project" value="UniProtKB-UniRule"/>
</dbReference>
<dbReference type="GO" id="GO:1990077">
    <property type="term" value="C:primosome complex"/>
    <property type="evidence" value="ECO:0007669"/>
    <property type="project" value="UniProtKB-KW"/>
</dbReference>
<evidence type="ECO:0000256" key="11">
    <source>
        <dbReference type="ARBA" id="ARBA00023163"/>
    </source>
</evidence>
<dbReference type="FunFam" id="3.90.580.10:FF:000001">
    <property type="entry name" value="DNA primase"/>
    <property type="match status" value="1"/>
</dbReference>
<dbReference type="InterPro" id="IPR050219">
    <property type="entry name" value="DnaG_primase"/>
</dbReference>
<dbReference type="PIRSF" id="PIRSF002811">
    <property type="entry name" value="DnaG"/>
    <property type="match status" value="1"/>
</dbReference>
<evidence type="ECO:0000256" key="7">
    <source>
        <dbReference type="ARBA" id="ARBA00022771"/>
    </source>
</evidence>
<name>A0A1D2YVS9_9BACI</name>
<keyword evidence="7 12" id="KW-0863">Zinc-finger</keyword>
<keyword evidence="10 12" id="KW-0238">DNA-binding</keyword>
<comment type="function">
    <text evidence="12 13">RNA polymerase that catalyzes the synthesis of short RNA molecules used as primers for DNA polymerase during DNA replication.</text>
</comment>
<keyword evidence="2 12" id="KW-0639">Primosome</keyword>
<dbReference type="SMART" id="SM00400">
    <property type="entry name" value="ZnF_CHCC"/>
    <property type="match status" value="1"/>
</dbReference>
<dbReference type="GO" id="GO:0003677">
    <property type="term" value="F:DNA binding"/>
    <property type="evidence" value="ECO:0007669"/>
    <property type="project" value="UniProtKB-KW"/>
</dbReference>
<evidence type="ECO:0000256" key="1">
    <source>
        <dbReference type="ARBA" id="ARBA00022478"/>
    </source>
</evidence>
<dbReference type="InterPro" id="IPR006171">
    <property type="entry name" value="TOPRIM_dom"/>
</dbReference>
<keyword evidence="5 12" id="KW-0235">DNA replication</keyword>
<dbReference type="GO" id="GO:0003899">
    <property type="term" value="F:DNA-directed RNA polymerase activity"/>
    <property type="evidence" value="ECO:0007669"/>
    <property type="project" value="UniProtKB-UniRule"/>
</dbReference>
<evidence type="ECO:0000256" key="9">
    <source>
        <dbReference type="ARBA" id="ARBA00022842"/>
    </source>
</evidence>
<dbReference type="NCBIfam" id="TIGR01391">
    <property type="entry name" value="dnaG"/>
    <property type="match status" value="1"/>
</dbReference>
<reference evidence="16 17" key="1">
    <citation type="submission" date="2016-09" db="EMBL/GenBank/DDBJ databases">
        <title>Draft genome sequence for the type strain of Vulcanibacillus modesticaldus BR, a strictly anaerobic, moderately thermophilic, and nitrate-reducing bacterium from deep sea-hydrothermal vents of the Mid-Atlantic Ridge.</title>
        <authorList>
            <person name="Abin C.A."/>
            <person name="Hollibaugh J.T."/>
        </authorList>
    </citation>
    <scope>NUCLEOTIDE SEQUENCE [LARGE SCALE GENOMIC DNA]</scope>
    <source>
        <strain evidence="16 17">BR</strain>
    </source>
</reference>
<dbReference type="EMBL" id="MIJF01000014">
    <property type="protein sequence ID" value="OEF99736.1"/>
    <property type="molecule type" value="Genomic_DNA"/>
</dbReference>
<dbReference type="InterPro" id="IPR019475">
    <property type="entry name" value="DNA_primase_DnaB-bd"/>
</dbReference>
<comment type="caution">
    <text evidence="16">The sequence shown here is derived from an EMBL/GenBank/DDBJ whole genome shotgun (WGS) entry which is preliminary data.</text>
</comment>
<dbReference type="PANTHER" id="PTHR30313">
    <property type="entry name" value="DNA PRIMASE"/>
    <property type="match status" value="1"/>
</dbReference>
<evidence type="ECO:0000256" key="10">
    <source>
        <dbReference type="ARBA" id="ARBA00023125"/>
    </source>
</evidence>
<dbReference type="InterPro" id="IPR006295">
    <property type="entry name" value="DNA_primase_DnaG"/>
</dbReference>
<keyword evidence="4 12" id="KW-0548">Nucleotidyltransferase</keyword>
<comment type="catalytic activity">
    <reaction evidence="12">
        <text>ssDNA + n NTP = ssDNA/pppN(pN)n-1 hybrid + (n-1) diphosphate.</text>
        <dbReference type="EC" id="2.7.7.101"/>
    </reaction>
</comment>
<dbReference type="GO" id="GO:0005737">
    <property type="term" value="C:cytoplasm"/>
    <property type="evidence" value="ECO:0007669"/>
    <property type="project" value="TreeGrafter"/>
</dbReference>
<keyword evidence="3 12" id="KW-0808">Transferase</keyword>
<comment type="subunit">
    <text evidence="12">Monomer. Interacts with DnaB.</text>
</comment>
<dbReference type="Gene3D" id="3.90.980.10">
    <property type="entry name" value="DNA primase, catalytic core, N-terminal domain"/>
    <property type="match status" value="1"/>
</dbReference>
<keyword evidence="9" id="KW-0460">Magnesium</keyword>
<dbReference type="InterPro" id="IPR030846">
    <property type="entry name" value="DnaG_bac"/>
</dbReference>
<evidence type="ECO:0000256" key="4">
    <source>
        <dbReference type="ARBA" id="ARBA00022695"/>
    </source>
</evidence>
<keyword evidence="1 12" id="KW-0240">DNA-directed RNA polymerase</keyword>
<sequence length="612" mass="70811">MSSKLIPDEYIERIRRHFDIVDVVGQFVPLKKSGRNFFGLCPFHSEKTPSFSVSPDKQIYHCFGCGAGGDVIRFIMDIESLDFREAVKYLANEAGMNIPQLDDTTSENVQDSYRNKVFQLYDLTTKLYHYLLLETEHGKNALNYLIKRGFSRDIIEKFNIGYSPSAWDTLQNFLTKRGFSLELIKQAGLVIETDEGRTYDRFRNRIIFPIFDAQGRVIAFGGRVLDDGHPKYLNSPETNIFNKSRTLYNLHLAKQEIRKRRQAILFEGYIDTISAWKAGVYNGVATLGTSLTVEQAKIIKRYADEVVISYDSDLAGQQATYRAIDILLPVGLSVKIAQIPQGLDPDDYIDKYGAESFKSNILGNSITATAFKLQYIRKDFNLKDEAGRLQYLTSALSIISELNHAIEREHYLKGLAEEFNLSFPSLKSDLDQIYYNKRNKKEYTKDNLTNEWNNIINNGNHVGRHKTLHPAYYNAEKYLIYLMMNSREIAEKVRQEIGSDFHVEDFSVLAAYLYSYYGKDYDSNISHFISTIEDKKYMQLATELALLEINENVTEEELNDYIFQVKKHFLELEIRKKQKEQLIAERNNDFAKSLQIGKEIIELRNRLKWGKK</sequence>
<evidence type="ECO:0000256" key="8">
    <source>
        <dbReference type="ARBA" id="ARBA00022833"/>
    </source>
</evidence>
<dbReference type="AlphaFoldDB" id="A0A1D2YVS9"/>
<dbReference type="STRING" id="337097.BHF71_07530"/>
<evidence type="ECO:0000256" key="12">
    <source>
        <dbReference type="HAMAP-Rule" id="MF_00974"/>
    </source>
</evidence>
<organism evidence="16 17">
    <name type="scientific">Vulcanibacillus modesticaldus</name>
    <dbReference type="NCBI Taxonomy" id="337097"/>
    <lineage>
        <taxon>Bacteria</taxon>
        <taxon>Bacillati</taxon>
        <taxon>Bacillota</taxon>
        <taxon>Bacilli</taxon>
        <taxon>Bacillales</taxon>
        <taxon>Bacillaceae</taxon>
        <taxon>Vulcanibacillus</taxon>
    </lineage>
</organism>
<dbReference type="FunFam" id="3.90.980.10:FF:000001">
    <property type="entry name" value="DNA primase"/>
    <property type="match status" value="1"/>
</dbReference>
<evidence type="ECO:0000256" key="5">
    <source>
        <dbReference type="ARBA" id="ARBA00022705"/>
    </source>
</evidence>
<keyword evidence="6 12" id="KW-0479">Metal-binding</keyword>
<dbReference type="Gene3D" id="3.90.580.10">
    <property type="entry name" value="Zinc finger, CHC2-type domain"/>
    <property type="match status" value="1"/>
</dbReference>
<evidence type="ECO:0000256" key="13">
    <source>
        <dbReference type="PIRNR" id="PIRNR002811"/>
    </source>
</evidence>
<dbReference type="PROSITE" id="PS50880">
    <property type="entry name" value="TOPRIM"/>
    <property type="match status" value="1"/>
</dbReference>
<dbReference type="SMART" id="SM00493">
    <property type="entry name" value="TOPRIM"/>
    <property type="match status" value="1"/>
</dbReference>
<dbReference type="HAMAP" id="MF_00974">
    <property type="entry name" value="DNA_primase_DnaG"/>
    <property type="match status" value="1"/>
</dbReference>
<dbReference type="PANTHER" id="PTHR30313:SF2">
    <property type="entry name" value="DNA PRIMASE"/>
    <property type="match status" value="1"/>
</dbReference>
<accession>A0A1D2YVS9</accession>
<dbReference type="InterPro" id="IPR034151">
    <property type="entry name" value="TOPRIM_DnaG_bac"/>
</dbReference>
<dbReference type="RefSeq" id="WP_069656393.1">
    <property type="nucleotide sequence ID" value="NZ_MIJF01000014.1"/>
</dbReference>
<protein>
    <recommendedName>
        <fullName evidence="12 13">DNA primase</fullName>
        <ecNumber evidence="12">2.7.7.101</ecNumber>
    </recommendedName>
</protein>
<dbReference type="Pfam" id="PF10410">
    <property type="entry name" value="DnaB_bind"/>
    <property type="match status" value="1"/>
</dbReference>
<dbReference type="Gene3D" id="6.10.140.360">
    <property type="match status" value="1"/>
</dbReference>
<dbReference type="Pfam" id="PF08275">
    <property type="entry name" value="DNAG_N"/>
    <property type="match status" value="1"/>
</dbReference>
<gene>
    <name evidence="12" type="primary">dnaG</name>
    <name evidence="16" type="ORF">BHF71_07530</name>
</gene>
<dbReference type="SUPFAM" id="SSF56731">
    <property type="entry name" value="DNA primase core"/>
    <property type="match status" value="1"/>
</dbReference>
<evidence type="ECO:0000256" key="3">
    <source>
        <dbReference type="ARBA" id="ARBA00022679"/>
    </source>
</evidence>
<comment type="domain">
    <text evidence="12">Contains an N-terminal zinc-binding domain, a central core domain that contains the primase activity, and a C-terminal DnaB-binding domain.</text>
</comment>
<dbReference type="InterPro" id="IPR013264">
    <property type="entry name" value="DNAG_N"/>
</dbReference>
<keyword evidence="17" id="KW-1185">Reference proteome</keyword>
<dbReference type="InterPro" id="IPR036977">
    <property type="entry name" value="DNA_primase_Znf_CHC2"/>
</dbReference>
<evidence type="ECO:0000313" key="17">
    <source>
        <dbReference type="Proteomes" id="UP000243739"/>
    </source>
</evidence>
<comment type="similarity">
    <text evidence="12 13">Belongs to the DnaG primase family.</text>
</comment>
<dbReference type="EC" id="2.7.7.101" evidence="12"/>
<dbReference type="SUPFAM" id="SSF57783">
    <property type="entry name" value="Zinc beta-ribbon"/>
    <property type="match status" value="1"/>
</dbReference>
<dbReference type="Pfam" id="PF13155">
    <property type="entry name" value="Toprim_2"/>
    <property type="match status" value="1"/>
</dbReference>
<dbReference type="Gene3D" id="3.40.1360.10">
    <property type="match status" value="1"/>
</dbReference>
<comment type="cofactor">
    <cofactor evidence="12 13 14">
        <name>Zn(2+)</name>
        <dbReference type="ChEBI" id="CHEBI:29105"/>
    </cofactor>
    <text evidence="12 13 14">Binds 1 zinc ion per monomer.</text>
</comment>
<keyword evidence="11 12" id="KW-0804">Transcription</keyword>
<dbReference type="InterPro" id="IPR037068">
    <property type="entry name" value="DNA_primase_core_N_sf"/>
</dbReference>
<dbReference type="Gene3D" id="1.10.860.10">
    <property type="entry name" value="DNAb Helicase, Chain A"/>
    <property type="match status" value="1"/>
</dbReference>
<proteinExistence type="inferred from homology"/>
<dbReference type="GO" id="GO:0000428">
    <property type="term" value="C:DNA-directed RNA polymerase complex"/>
    <property type="evidence" value="ECO:0007669"/>
    <property type="project" value="UniProtKB-KW"/>
</dbReference>
<dbReference type="Pfam" id="PF01807">
    <property type="entry name" value="Zn_ribbon_DnaG"/>
    <property type="match status" value="1"/>
</dbReference>
<dbReference type="InterPro" id="IPR002694">
    <property type="entry name" value="Znf_CHC2"/>
</dbReference>
<dbReference type="Proteomes" id="UP000243739">
    <property type="component" value="Unassembled WGS sequence"/>
</dbReference>
<dbReference type="InterPro" id="IPR016136">
    <property type="entry name" value="DNA_helicase_N/primase_C"/>
</dbReference>
<evidence type="ECO:0000256" key="14">
    <source>
        <dbReference type="PIRSR" id="PIRSR002811-1"/>
    </source>
</evidence>
<dbReference type="CDD" id="cd03364">
    <property type="entry name" value="TOPRIM_DnaG_primases"/>
    <property type="match status" value="1"/>
</dbReference>
<dbReference type="GO" id="GO:0006269">
    <property type="term" value="P:DNA replication, synthesis of primer"/>
    <property type="evidence" value="ECO:0007669"/>
    <property type="project" value="UniProtKB-UniRule"/>
</dbReference>
<dbReference type="OrthoDB" id="9803773at2"/>
<evidence type="ECO:0000259" key="15">
    <source>
        <dbReference type="PROSITE" id="PS50880"/>
    </source>
</evidence>
<evidence type="ECO:0000256" key="2">
    <source>
        <dbReference type="ARBA" id="ARBA00022515"/>
    </source>
</evidence>
<keyword evidence="8 12" id="KW-0862">Zinc</keyword>
<evidence type="ECO:0000256" key="6">
    <source>
        <dbReference type="ARBA" id="ARBA00022723"/>
    </source>
</evidence>